<feature type="transmembrane region" description="Helical" evidence="7">
    <location>
        <begin position="9"/>
        <end position="30"/>
    </location>
</feature>
<feature type="transmembrane region" description="Helical" evidence="7">
    <location>
        <begin position="114"/>
        <end position="138"/>
    </location>
</feature>
<gene>
    <name evidence="9" type="ORF">BVL52_16370</name>
</gene>
<name>A0ABX3IQ36_9PSED</name>
<comment type="subcellular location">
    <subcellularLocation>
        <location evidence="1 7">Cell membrane</location>
        <topology evidence="1 7">Multi-pass membrane protein</topology>
    </subcellularLocation>
</comment>
<feature type="transmembrane region" description="Helical" evidence="7">
    <location>
        <begin position="296"/>
        <end position="318"/>
    </location>
</feature>
<feature type="transmembrane region" description="Helical" evidence="7">
    <location>
        <begin position="246"/>
        <end position="268"/>
    </location>
</feature>
<keyword evidence="2 7" id="KW-0813">Transport</keyword>
<keyword evidence="5 7" id="KW-1133">Transmembrane helix</keyword>
<evidence type="ECO:0000256" key="3">
    <source>
        <dbReference type="ARBA" id="ARBA00022475"/>
    </source>
</evidence>
<evidence type="ECO:0000256" key="6">
    <source>
        <dbReference type="ARBA" id="ARBA00023136"/>
    </source>
</evidence>
<reference evidence="9 10" key="1">
    <citation type="submission" date="2017-01" db="EMBL/GenBank/DDBJ databases">
        <title>Pseudomonas psychrotolerans genome sequencing and assembly.</title>
        <authorList>
            <person name="Vyas B."/>
            <person name="Mayilraj S."/>
        </authorList>
    </citation>
    <scope>NUCLEOTIDE SEQUENCE [LARGE SCALE GENOMIC DNA]</scope>
    <source>
        <strain evidence="9 10">SDS18</strain>
    </source>
</reference>
<dbReference type="PANTHER" id="PTHR30465">
    <property type="entry name" value="INNER MEMBRANE ABC TRANSPORTER"/>
    <property type="match status" value="1"/>
</dbReference>
<proteinExistence type="inferred from homology"/>
<dbReference type="CDD" id="cd06261">
    <property type="entry name" value="TM_PBP2"/>
    <property type="match status" value="1"/>
</dbReference>
<feature type="domain" description="ABC transmembrane type-1" evidence="8">
    <location>
        <begin position="110"/>
        <end position="314"/>
    </location>
</feature>
<dbReference type="InterPro" id="IPR035906">
    <property type="entry name" value="MetI-like_sf"/>
</dbReference>
<dbReference type="Gene3D" id="1.10.3720.10">
    <property type="entry name" value="MetI-like"/>
    <property type="match status" value="1"/>
</dbReference>
<dbReference type="RefSeq" id="WP_077172463.1">
    <property type="nucleotide sequence ID" value="NZ_MTLN01000008.1"/>
</dbReference>
<dbReference type="InterPro" id="IPR045621">
    <property type="entry name" value="BPD_transp_1_N"/>
</dbReference>
<evidence type="ECO:0000256" key="4">
    <source>
        <dbReference type="ARBA" id="ARBA00022692"/>
    </source>
</evidence>
<dbReference type="SUPFAM" id="SSF161098">
    <property type="entry name" value="MetI-like"/>
    <property type="match status" value="1"/>
</dbReference>
<evidence type="ECO:0000259" key="8">
    <source>
        <dbReference type="PROSITE" id="PS50928"/>
    </source>
</evidence>
<dbReference type="Proteomes" id="UP000189310">
    <property type="component" value="Unassembled WGS sequence"/>
</dbReference>
<dbReference type="EMBL" id="MTLN01000008">
    <property type="protein sequence ID" value="ONN69850.1"/>
    <property type="molecule type" value="Genomic_DNA"/>
</dbReference>
<dbReference type="PROSITE" id="PS50928">
    <property type="entry name" value="ABC_TM1"/>
    <property type="match status" value="1"/>
</dbReference>
<evidence type="ECO:0000313" key="10">
    <source>
        <dbReference type="Proteomes" id="UP000189310"/>
    </source>
</evidence>
<keyword evidence="10" id="KW-1185">Reference proteome</keyword>
<protein>
    <submittedName>
        <fullName evidence="9">Peptide ABC transporter permease</fullName>
    </submittedName>
</protein>
<keyword evidence="6 7" id="KW-0472">Membrane</keyword>
<keyword evidence="4 7" id="KW-0812">Transmembrane</keyword>
<dbReference type="InterPro" id="IPR000515">
    <property type="entry name" value="MetI-like"/>
</dbReference>
<comment type="caution">
    <text evidence="9">The sequence shown here is derived from an EMBL/GenBank/DDBJ whole genome shotgun (WGS) entry which is preliminary data.</text>
</comment>
<comment type="similarity">
    <text evidence="7">Belongs to the binding-protein-dependent transport system permease family.</text>
</comment>
<evidence type="ECO:0000313" key="9">
    <source>
        <dbReference type="EMBL" id="ONN69850.1"/>
    </source>
</evidence>
<evidence type="ECO:0000256" key="7">
    <source>
        <dbReference type="RuleBase" id="RU363032"/>
    </source>
</evidence>
<dbReference type="Pfam" id="PF00528">
    <property type="entry name" value="BPD_transp_1"/>
    <property type="match status" value="1"/>
</dbReference>
<evidence type="ECO:0000256" key="2">
    <source>
        <dbReference type="ARBA" id="ARBA00022448"/>
    </source>
</evidence>
<feature type="transmembrane region" description="Helical" evidence="7">
    <location>
        <begin position="185"/>
        <end position="205"/>
    </location>
</feature>
<feature type="transmembrane region" description="Helical" evidence="7">
    <location>
        <begin position="145"/>
        <end position="165"/>
    </location>
</feature>
<dbReference type="PANTHER" id="PTHR30465:SF0">
    <property type="entry name" value="OLIGOPEPTIDE TRANSPORT SYSTEM PERMEASE PROTEIN APPB"/>
    <property type="match status" value="1"/>
</dbReference>
<organism evidence="9 10">
    <name type="scientific">Pseudomonas oryzihabitans</name>
    <dbReference type="NCBI Taxonomy" id="47885"/>
    <lineage>
        <taxon>Bacteria</taxon>
        <taxon>Pseudomonadati</taxon>
        <taxon>Pseudomonadota</taxon>
        <taxon>Gammaproteobacteria</taxon>
        <taxon>Pseudomonadales</taxon>
        <taxon>Pseudomonadaceae</taxon>
        <taxon>Pseudomonas</taxon>
    </lineage>
</organism>
<evidence type="ECO:0000256" key="5">
    <source>
        <dbReference type="ARBA" id="ARBA00022989"/>
    </source>
</evidence>
<sequence length="325" mass="35813">MIGYLLRRLAYGVLILIGVNLLTFLLFFTVNTPDDMARLAIGGKYVTAEAIEDWKAEHGYDKPLLINTTREGMERLTDTLFFERSASLLVFDFGTSDSGRDIGREIAERAGPSLALALPTFVLGLAASVGFALLLVFFRTTRLDFWGVVLCVVLLSISSLFYIIAGQWLFAKTLRLVPFSGYEEGWNLLRFLALPVLVAVIAGLGSQARFYRALFLEEIGKDYVRTARAKGLAERQVLLRHVLRNAALPILTGVVSAIPLLIMGSLIAESFFGIPGLGSYTIDAINGQDFAVVRTMVFLGSVLYIVGLILADLSYTLADPRVRFR</sequence>
<evidence type="ECO:0000256" key="1">
    <source>
        <dbReference type="ARBA" id="ARBA00004651"/>
    </source>
</evidence>
<accession>A0ABX3IQ36</accession>
<keyword evidence="3" id="KW-1003">Cell membrane</keyword>
<dbReference type="Pfam" id="PF19300">
    <property type="entry name" value="BPD_transp_1_N"/>
    <property type="match status" value="1"/>
</dbReference>